<name>A0A3B0X8I8_9ZZZZ</name>
<reference evidence="1" key="1">
    <citation type="submission" date="2018-06" db="EMBL/GenBank/DDBJ databases">
        <authorList>
            <person name="Zhirakovskaya E."/>
        </authorList>
    </citation>
    <scope>NUCLEOTIDE SEQUENCE</scope>
</reference>
<dbReference type="AlphaFoldDB" id="A0A3B0X8I8"/>
<dbReference type="EMBL" id="UOFH01000104">
    <property type="protein sequence ID" value="VAW59762.1"/>
    <property type="molecule type" value="Genomic_DNA"/>
</dbReference>
<evidence type="ECO:0000313" key="1">
    <source>
        <dbReference type="EMBL" id="VAW59762.1"/>
    </source>
</evidence>
<organism evidence="1">
    <name type="scientific">hydrothermal vent metagenome</name>
    <dbReference type="NCBI Taxonomy" id="652676"/>
    <lineage>
        <taxon>unclassified sequences</taxon>
        <taxon>metagenomes</taxon>
        <taxon>ecological metagenomes</taxon>
    </lineage>
</organism>
<gene>
    <name evidence="1" type="ORF">MNBD_GAMMA08-649</name>
</gene>
<proteinExistence type="predicted"/>
<accession>A0A3B0X8I8</accession>
<protein>
    <submittedName>
        <fullName evidence="1">Uncharacterized protein</fullName>
    </submittedName>
</protein>
<sequence>MYMSHHQVVEQQGVYHQFNGVVFSDISFGFMPAFKNLNDQQIHLSRDQNGDLSVMHLFDGLPDLWIKEKDAQGKALALKSEIIAGFMRNAQFYTLSEIINNIKDS</sequence>